<evidence type="ECO:0000313" key="1">
    <source>
        <dbReference type="EMBL" id="KAF7406102.1"/>
    </source>
</evidence>
<dbReference type="Proteomes" id="UP000617340">
    <property type="component" value="Unassembled WGS sequence"/>
</dbReference>
<keyword evidence="2" id="KW-1185">Reference proteome</keyword>
<dbReference type="AlphaFoldDB" id="A0A834KGB3"/>
<dbReference type="EMBL" id="JACSDZ010000004">
    <property type="protein sequence ID" value="KAF7406102.1"/>
    <property type="molecule type" value="Genomic_DNA"/>
</dbReference>
<accession>A0A834KGB3</accession>
<protein>
    <submittedName>
        <fullName evidence="1">Uncharacterized protein</fullName>
    </submittedName>
</protein>
<gene>
    <name evidence="1" type="ORF">HZH68_005471</name>
</gene>
<evidence type="ECO:0000313" key="2">
    <source>
        <dbReference type="Proteomes" id="UP000617340"/>
    </source>
</evidence>
<reference evidence="1" key="1">
    <citation type="journal article" date="2020" name="G3 (Bethesda)">
        <title>High-Quality Assemblies for Three Invasive Social Wasps from the &lt;i&gt;Vespula&lt;/i&gt; Genus.</title>
        <authorList>
            <person name="Harrop T.W.R."/>
            <person name="Guhlin J."/>
            <person name="McLaughlin G.M."/>
            <person name="Permina E."/>
            <person name="Stockwell P."/>
            <person name="Gilligan J."/>
            <person name="Le Lec M.F."/>
            <person name="Gruber M.A.M."/>
            <person name="Quinn O."/>
            <person name="Lovegrove M."/>
            <person name="Duncan E.J."/>
            <person name="Remnant E.J."/>
            <person name="Van Eeckhoven J."/>
            <person name="Graham B."/>
            <person name="Knapp R.A."/>
            <person name="Langford K.W."/>
            <person name="Kronenberg Z."/>
            <person name="Press M.O."/>
            <person name="Eacker S.M."/>
            <person name="Wilson-Rankin E.E."/>
            <person name="Purcell J."/>
            <person name="Lester P.J."/>
            <person name="Dearden P.K."/>
        </authorList>
    </citation>
    <scope>NUCLEOTIDE SEQUENCE</scope>
    <source>
        <strain evidence="1">Linc-1</strain>
    </source>
</reference>
<comment type="caution">
    <text evidence="1">The sequence shown here is derived from an EMBL/GenBank/DDBJ whole genome shotgun (WGS) entry which is preliminary data.</text>
</comment>
<name>A0A834KGB3_VESGE</name>
<proteinExistence type="predicted"/>
<organism evidence="1 2">
    <name type="scientific">Vespula germanica</name>
    <name type="common">German yellow jacket</name>
    <name type="synonym">Paravespula germanica</name>
    <dbReference type="NCBI Taxonomy" id="30212"/>
    <lineage>
        <taxon>Eukaryota</taxon>
        <taxon>Metazoa</taxon>
        <taxon>Ecdysozoa</taxon>
        <taxon>Arthropoda</taxon>
        <taxon>Hexapoda</taxon>
        <taxon>Insecta</taxon>
        <taxon>Pterygota</taxon>
        <taxon>Neoptera</taxon>
        <taxon>Endopterygota</taxon>
        <taxon>Hymenoptera</taxon>
        <taxon>Apocrita</taxon>
        <taxon>Aculeata</taxon>
        <taxon>Vespoidea</taxon>
        <taxon>Vespidae</taxon>
        <taxon>Vespinae</taxon>
        <taxon>Vespula</taxon>
    </lineage>
</organism>
<sequence>MKRRRSDDCGEPEVTKYRHRDFGFYEESMPRIDVGVIVLPKACCVNWAGGPRVTGDRGLLAGNVYTLGIRVITSPLRAIKQPSLSLCTSRWYSN</sequence>